<comment type="caution">
    <text evidence="2">The sequence shown here is derived from an EMBL/GenBank/DDBJ whole genome shotgun (WGS) entry which is preliminary data.</text>
</comment>
<protein>
    <recommendedName>
        <fullName evidence="4">EfeO-type cupredoxin-like domain-containing protein</fullName>
    </recommendedName>
</protein>
<proteinExistence type="predicted"/>
<evidence type="ECO:0000256" key="1">
    <source>
        <dbReference type="ARBA" id="ARBA00004418"/>
    </source>
</evidence>
<reference evidence="2" key="1">
    <citation type="submission" date="2022-08" db="EMBL/GenBank/DDBJ databases">
        <title>Reclassification of Massilia species as members of the genera Telluria, Duganella, Pseudoduganella, Mokoshia gen. nov. and Zemynaea gen. nov. using orthogonal and non-orthogonal genome-based approaches.</title>
        <authorList>
            <person name="Bowman J.P."/>
        </authorList>
    </citation>
    <scope>NUCLEOTIDE SEQUENCE</scope>
    <source>
        <strain evidence="2">LMG 11547</strain>
    </source>
</reference>
<comment type="subcellular location">
    <subcellularLocation>
        <location evidence="1">Periplasm</location>
    </subcellularLocation>
</comment>
<sequence length="157" mass="17212">MPMPFHFSTMSLLQRVRWGAALALVAVLLWAALAPVRYPTRERTFEFPRGAAVLRGEQAGLVPAEVRLTLGVRDVLLLHNRDIAPHVFGQVLVLPGHAFRLPFEQAGDYVYACDAAPGHAVTVRVGTHPDPGWARLGWRLRVLAEAVRTLPIVGPGD</sequence>
<evidence type="ECO:0000313" key="3">
    <source>
        <dbReference type="Proteomes" id="UP001165263"/>
    </source>
</evidence>
<gene>
    <name evidence="2" type="ORF">NX786_15070</name>
</gene>
<dbReference type="RefSeq" id="WP_259449760.1">
    <property type="nucleotide sequence ID" value="NZ_CP119520.1"/>
</dbReference>
<dbReference type="Proteomes" id="UP001165263">
    <property type="component" value="Unassembled WGS sequence"/>
</dbReference>
<evidence type="ECO:0008006" key="4">
    <source>
        <dbReference type="Google" id="ProtNLM"/>
    </source>
</evidence>
<dbReference type="InterPro" id="IPR008972">
    <property type="entry name" value="Cupredoxin"/>
</dbReference>
<name>A0ABT2BZU1_9BURK</name>
<keyword evidence="3" id="KW-1185">Reference proteome</keyword>
<accession>A0ABT2BZU1</accession>
<organism evidence="2 3">
    <name type="scientific">Telluria mixta</name>
    <dbReference type="NCBI Taxonomy" id="34071"/>
    <lineage>
        <taxon>Bacteria</taxon>
        <taxon>Pseudomonadati</taxon>
        <taxon>Pseudomonadota</taxon>
        <taxon>Betaproteobacteria</taxon>
        <taxon>Burkholderiales</taxon>
        <taxon>Oxalobacteraceae</taxon>
        <taxon>Telluria group</taxon>
        <taxon>Telluria</taxon>
    </lineage>
</organism>
<dbReference type="SUPFAM" id="SSF49503">
    <property type="entry name" value="Cupredoxins"/>
    <property type="match status" value="1"/>
</dbReference>
<evidence type="ECO:0000313" key="2">
    <source>
        <dbReference type="EMBL" id="MCS0630657.1"/>
    </source>
</evidence>
<dbReference type="EMBL" id="JANUHC010000005">
    <property type="protein sequence ID" value="MCS0630657.1"/>
    <property type="molecule type" value="Genomic_DNA"/>
</dbReference>